<dbReference type="Proteomes" id="UP001172102">
    <property type="component" value="Unassembled WGS sequence"/>
</dbReference>
<name>A0AA39ZX00_9PEZI</name>
<evidence type="ECO:0000256" key="3">
    <source>
        <dbReference type="ARBA" id="ARBA00022989"/>
    </source>
</evidence>
<dbReference type="GO" id="GO:0015086">
    <property type="term" value="F:cadmium ion transmembrane transporter activity"/>
    <property type="evidence" value="ECO:0007669"/>
    <property type="project" value="TreeGrafter"/>
</dbReference>
<accession>A0AA39ZX00</accession>
<dbReference type="PANTHER" id="PTHR11706">
    <property type="entry name" value="SOLUTE CARRIER PROTEIN FAMILY 11 MEMBER"/>
    <property type="match status" value="1"/>
</dbReference>
<feature type="transmembrane region" description="Helical" evidence="5">
    <location>
        <begin position="288"/>
        <end position="307"/>
    </location>
</feature>
<keyword evidence="7" id="KW-1185">Reference proteome</keyword>
<dbReference type="GO" id="GO:0030026">
    <property type="term" value="P:intracellular manganese ion homeostasis"/>
    <property type="evidence" value="ECO:0007669"/>
    <property type="project" value="TreeGrafter"/>
</dbReference>
<keyword evidence="4 5" id="KW-0472">Membrane</keyword>
<comment type="caution">
    <text evidence="6">The sequence shown here is derived from an EMBL/GenBank/DDBJ whole genome shotgun (WGS) entry which is preliminary data.</text>
</comment>
<dbReference type="EMBL" id="JAUKUA010000007">
    <property type="protein sequence ID" value="KAK0705173.1"/>
    <property type="molecule type" value="Genomic_DNA"/>
</dbReference>
<dbReference type="GO" id="GO:0005384">
    <property type="term" value="F:manganese ion transmembrane transporter activity"/>
    <property type="evidence" value="ECO:0007669"/>
    <property type="project" value="TreeGrafter"/>
</dbReference>
<feature type="transmembrane region" description="Helical" evidence="5">
    <location>
        <begin position="390"/>
        <end position="418"/>
    </location>
</feature>
<feature type="transmembrane region" description="Helical" evidence="5">
    <location>
        <begin position="350"/>
        <end position="369"/>
    </location>
</feature>
<evidence type="ECO:0000256" key="2">
    <source>
        <dbReference type="ARBA" id="ARBA00022692"/>
    </source>
</evidence>
<dbReference type="PRINTS" id="PR00447">
    <property type="entry name" value="NATRESASSCMP"/>
</dbReference>
<evidence type="ECO:0000313" key="6">
    <source>
        <dbReference type="EMBL" id="KAK0705173.1"/>
    </source>
</evidence>
<dbReference type="InterPro" id="IPR001046">
    <property type="entry name" value="NRAMP_fam"/>
</dbReference>
<gene>
    <name evidence="6" type="ORF">B0H67DRAFT_637525</name>
</gene>
<feature type="transmembrane region" description="Helical" evidence="5">
    <location>
        <begin position="155"/>
        <end position="173"/>
    </location>
</feature>
<evidence type="ECO:0000256" key="5">
    <source>
        <dbReference type="SAM" id="Phobius"/>
    </source>
</evidence>
<keyword evidence="2 5" id="KW-0812">Transmembrane</keyword>
<dbReference type="PANTHER" id="PTHR11706:SF30">
    <property type="entry name" value="TRANSPORTER SMF1_ESP1"/>
    <property type="match status" value="1"/>
</dbReference>
<dbReference type="GO" id="GO:0034755">
    <property type="term" value="P:iron ion transmembrane transport"/>
    <property type="evidence" value="ECO:0007669"/>
    <property type="project" value="TreeGrafter"/>
</dbReference>
<proteinExistence type="predicted"/>
<evidence type="ECO:0000313" key="7">
    <source>
        <dbReference type="Proteomes" id="UP001172102"/>
    </source>
</evidence>
<sequence length="423" mass="45369">MANPSSPAIREVSLPIAAEASYDEKNTAAVDIPSFVHTQQAPRGWLVGPVEHRPSESNSIKARVWKFFKFLGPGAIITVAYTDPDNYQTAIASGGSFGYNFLFGFGSLCVKLGTVTGQDLTQLNHRHLPRIIATDLGQVIGTAIALNILIPKLPLPAACFISVIEILLILLFYTNTGELRRVGTSLSRTRLYDYDAKHNLAPQDSPDASIDTLNSYRPSLRAIKSCLNYSIAELCVTLFIIAVFVNSALVIISGAAIYKGTDGDDDGSGGEGEISSDIYDLYDLFSEAISSAAGVLFAVLLLFSGGAFNIRVSPFLRRLVTRCVAIVPALVIAVAVGQDGLSRALVACNYLLAIALIPITFPLIWYTCLSKYMLVPSDDGTGIVSMKNSLLTAGIAWILWLLIVIMDVTTVVLVGLGITKDDG</sequence>
<organism evidence="6 7">
    <name type="scientific">Lasiosphaeris hirsuta</name>
    <dbReference type="NCBI Taxonomy" id="260670"/>
    <lineage>
        <taxon>Eukaryota</taxon>
        <taxon>Fungi</taxon>
        <taxon>Dikarya</taxon>
        <taxon>Ascomycota</taxon>
        <taxon>Pezizomycotina</taxon>
        <taxon>Sordariomycetes</taxon>
        <taxon>Sordariomycetidae</taxon>
        <taxon>Sordariales</taxon>
        <taxon>Lasiosphaeriaceae</taxon>
        <taxon>Lasiosphaeris</taxon>
    </lineage>
</organism>
<dbReference type="Pfam" id="PF01566">
    <property type="entry name" value="Nramp"/>
    <property type="match status" value="1"/>
</dbReference>
<dbReference type="AlphaFoldDB" id="A0AA39ZX00"/>
<feature type="transmembrane region" description="Helical" evidence="5">
    <location>
        <begin position="231"/>
        <end position="258"/>
    </location>
</feature>
<reference evidence="6" key="1">
    <citation type="submission" date="2023-06" db="EMBL/GenBank/DDBJ databases">
        <title>Genome-scale phylogeny and comparative genomics of the fungal order Sordariales.</title>
        <authorList>
            <consortium name="Lawrence Berkeley National Laboratory"/>
            <person name="Hensen N."/>
            <person name="Bonometti L."/>
            <person name="Westerberg I."/>
            <person name="Brannstrom I.O."/>
            <person name="Guillou S."/>
            <person name="Cros-Aarteil S."/>
            <person name="Calhoun S."/>
            <person name="Haridas S."/>
            <person name="Kuo A."/>
            <person name="Mondo S."/>
            <person name="Pangilinan J."/>
            <person name="Riley R."/>
            <person name="Labutti K."/>
            <person name="Andreopoulos B."/>
            <person name="Lipzen A."/>
            <person name="Chen C."/>
            <person name="Yanf M."/>
            <person name="Daum C."/>
            <person name="Ng V."/>
            <person name="Clum A."/>
            <person name="Steindorff A."/>
            <person name="Ohm R."/>
            <person name="Martin F."/>
            <person name="Silar P."/>
            <person name="Natvig D."/>
            <person name="Lalanne C."/>
            <person name="Gautier V."/>
            <person name="Ament-Velasquez S.L."/>
            <person name="Kruys A."/>
            <person name="Hutchinson M.I."/>
            <person name="Powell A.J."/>
            <person name="Barry K."/>
            <person name="Miller A.N."/>
            <person name="Grigoriev I.V."/>
            <person name="Debuchy R."/>
            <person name="Gladieux P."/>
            <person name="Thoren M.H."/>
            <person name="Johannesson H."/>
        </authorList>
    </citation>
    <scope>NUCLEOTIDE SEQUENCE</scope>
    <source>
        <strain evidence="6">SMH4607-1</strain>
    </source>
</reference>
<keyword evidence="3 5" id="KW-1133">Transmembrane helix</keyword>
<dbReference type="GO" id="GO:0005886">
    <property type="term" value="C:plasma membrane"/>
    <property type="evidence" value="ECO:0007669"/>
    <property type="project" value="TreeGrafter"/>
</dbReference>
<evidence type="ECO:0000256" key="4">
    <source>
        <dbReference type="ARBA" id="ARBA00023136"/>
    </source>
</evidence>
<comment type="subcellular location">
    <subcellularLocation>
        <location evidence="1">Membrane</location>
        <topology evidence="1">Multi-pass membrane protein</topology>
    </subcellularLocation>
</comment>
<feature type="transmembrane region" description="Helical" evidence="5">
    <location>
        <begin position="319"/>
        <end position="338"/>
    </location>
</feature>
<evidence type="ECO:0000256" key="1">
    <source>
        <dbReference type="ARBA" id="ARBA00004141"/>
    </source>
</evidence>
<protein>
    <submittedName>
        <fullName evidence="6">Uncharacterized protein</fullName>
    </submittedName>
</protein>